<evidence type="ECO:0000313" key="2">
    <source>
        <dbReference type="Proteomes" id="UP000325440"/>
    </source>
</evidence>
<accession>A0A5E4MX71</accession>
<proteinExistence type="predicted"/>
<protein>
    <submittedName>
        <fullName evidence="1">Uncharacterized protein</fullName>
    </submittedName>
</protein>
<dbReference type="Proteomes" id="UP000325440">
    <property type="component" value="Unassembled WGS sequence"/>
</dbReference>
<dbReference type="EMBL" id="CABPRJ010001439">
    <property type="protein sequence ID" value="VVC36909.1"/>
    <property type="molecule type" value="Genomic_DNA"/>
</dbReference>
<keyword evidence="2" id="KW-1185">Reference proteome</keyword>
<evidence type="ECO:0000313" key="1">
    <source>
        <dbReference type="EMBL" id="VVC36909.1"/>
    </source>
</evidence>
<organism evidence="1 2">
    <name type="scientific">Cinara cedri</name>
    <dbReference type="NCBI Taxonomy" id="506608"/>
    <lineage>
        <taxon>Eukaryota</taxon>
        <taxon>Metazoa</taxon>
        <taxon>Ecdysozoa</taxon>
        <taxon>Arthropoda</taxon>
        <taxon>Hexapoda</taxon>
        <taxon>Insecta</taxon>
        <taxon>Pterygota</taxon>
        <taxon>Neoptera</taxon>
        <taxon>Paraneoptera</taxon>
        <taxon>Hemiptera</taxon>
        <taxon>Sternorrhyncha</taxon>
        <taxon>Aphidomorpha</taxon>
        <taxon>Aphidoidea</taxon>
        <taxon>Aphididae</taxon>
        <taxon>Lachninae</taxon>
        <taxon>Cinara</taxon>
    </lineage>
</organism>
<dbReference type="AlphaFoldDB" id="A0A5E4MX71"/>
<sequence length="89" mass="10644">MKFTNCGYPQYVNPYNLIEPRDEKRKIWEISKLYVRMPRKRLIDVLINDIWKARKLKSGEKQFGTSKFNYESKKLSERITALEINGDVC</sequence>
<gene>
    <name evidence="1" type="ORF">CINCED_3A021353</name>
</gene>
<reference evidence="1 2" key="1">
    <citation type="submission" date="2019-08" db="EMBL/GenBank/DDBJ databases">
        <authorList>
            <person name="Alioto T."/>
            <person name="Alioto T."/>
            <person name="Gomez Garrido J."/>
        </authorList>
    </citation>
    <scope>NUCLEOTIDE SEQUENCE [LARGE SCALE GENOMIC DNA]</scope>
</reference>
<name>A0A5E4MX71_9HEMI</name>